<dbReference type="AlphaFoldDB" id="A0A6L5WHY5"/>
<organism evidence="1 2">
    <name type="scientific">Campylobacter portucalensis</name>
    <dbReference type="NCBI Taxonomy" id="2608384"/>
    <lineage>
        <taxon>Bacteria</taxon>
        <taxon>Pseudomonadati</taxon>
        <taxon>Campylobacterota</taxon>
        <taxon>Epsilonproteobacteria</taxon>
        <taxon>Campylobacterales</taxon>
        <taxon>Campylobacteraceae</taxon>
        <taxon>Campylobacter</taxon>
    </lineage>
</organism>
<dbReference type="Proteomes" id="UP000476338">
    <property type="component" value="Unassembled WGS sequence"/>
</dbReference>
<reference evidence="1 2" key="2">
    <citation type="submission" date="2020-03" db="EMBL/GenBank/DDBJ databases">
        <title>Campylobacter portucalensis sp. nov., a new species of Campylobacter isolated from the reproductive tract of bulls.</title>
        <authorList>
            <person name="Silva M.F."/>
            <person name="Pereira G."/>
            <person name="Carneiro C."/>
            <person name="Hemphill A."/>
            <person name="Mateus L."/>
            <person name="Lopes-Da-Costa L."/>
            <person name="Silva E."/>
        </authorList>
    </citation>
    <scope>NUCLEOTIDE SEQUENCE [LARGE SCALE GENOMIC DNA]</scope>
    <source>
        <strain evidence="1 2">FMV-PI01</strain>
    </source>
</reference>
<proteinExistence type="predicted"/>
<comment type="caution">
    <text evidence="1">The sequence shown here is derived from an EMBL/GenBank/DDBJ whole genome shotgun (WGS) entry which is preliminary data.</text>
</comment>
<accession>A0A6L5WHY5</accession>
<evidence type="ECO:0000313" key="2">
    <source>
        <dbReference type="Proteomes" id="UP000476338"/>
    </source>
</evidence>
<sequence>MYKLLPRIRDEEKFVYYHYNDDNLYYYIAFDKHCFLPLNEICYKLCSFAIKEIFYMLLKSDCISKYTKKIKIIRFKFKGDKFTLSNNEILNLNIDGHFDYLLSSDKIRANIKEYNKK</sequence>
<dbReference type="EMBL" id="VWSJ01000023">
    <property type="protein sequence ID" value="MSN96664.1"/>
    <property type="molecule type" value="Genomic_DNA"/>
</dbReference>
<dbReference type="RefSeq" id="WP_154570931.1">
    <property type="nucleotide sequence ID" value="NZ_VWSJ01000023.1"/>
</dbReference>
<gene>
    <name evidence="1" type="ORF">F1B92_05740</name>
</gene>
<reference evidence="1 2" key="1">
    <citation type="submission" date="2019-09" db="EMBL/GenBank/DDBJ databases">
        <authorList>
            <person name="Silva M."/>
            <person name="Pereira G."/>
            <person name="Lopes-Da-Costa L."/>
            <person name="Silva E."/>
        </authorList>
    </citation>
    <scope>NUCLEOTIDE SEQUENCE [LARGE SCALE GENOMIC DNA]</scope>
    <source>
        <strain evidence="1 2">FMV-PI01</strain>
    </source>
</reference>
<protein>
    <submittedName>
        <fullName evidence="1">Uncharacterized protein</fullName>
    </submittedName>
</protein>
<evidence type="ECO:0000313" key="1">
    <source>
        <dbReference type="EMBL" id="MSN96664.1"/>
    </source>
</evidence>
<keyword evidence="2" id="KW-1185">Reference proteome</keyword>
<name>A0A6L5WHY5_9BACT</name>